<evidence type="ECO:0000256" key="1">
    <source>
        <dbReference type="SAM" id="Coils"/>
    </source>
</evidence>
<comment type="caution">
    <text evidence="3">The sequence shown here is derived from an EMBL/GenBank/DDBJ whole genome shotgun (WGS) entry which is preliminary data.</text>
</comment>
<feature type="region of interest" description="Disordered" evidence="2">
    <location>
        <begin position="266"/>
        <end position="357"/>
    </location>
</feature>
<dbReference type="Proteomes" id="UP001302602">
    <property type="component" value="Unassembled WGS sequence"/>
</dbReference>
<dbReference type="GeneID" id="87825333"/>
<organism evidence="3 4">
    <name type="scientific">Parathielavia appendiculata</name>
    <dbReference type="NCBI Taxonomy" id="2587402"/>
    <lineage>
        <taxon>Eukaryota</taxon>
        <taxon>Fungi</taxon>
        <taxon>Dikarya</taxon>
        <taxon>Ascomycota</taxon>
        <taxon>Pezizomycotina</taxon>
        <taxon>Sordariomycetes</taxon>
        <taxon>Sordariomycetidae</taxon>
        <taxon>Sordariales</taxon>
        <taxon>Chaetomiaceae</taxon>
        <taxon>Parathielavia</taxon>
    </lineage>
</organism>
<reference evidence="3" key="2">
    <citation type="submission" date="2023-05" db="EMBL/GenBank/DDBJ databases">
        <authorList>
            <consortium name="Lawrence Berkeley National Laboratory"/>
            <person name="Steindorff A."/>
            <person name="Hensen N."/>
            <person name="Bonometti L."/>
            <person name="Westerberg I."/>
            <person name="Brannstrom I.O."/>
            <person name="Guillou S."/>
            <person name="Cros-Aarteil S."/>
            <person name="Calhoun S."/>
            <person name="Haridas S."/>
            <person name="Kuo A."/>
            <person name="Mondo S."/>
            <person name="Pangilinan J."/>
            <person name="Riley R."/>
            <person name="Labutti K."/>
            <person name="Andreopoulos B."/>
            <person name="Lipzen A."/>
            <person name="Chen C."/>
            <person name="Yanf M."/>
            <person name="Daum C."/>
            <person name="Ng V."/>
            <person name="Clum A."/>
            <person name="Ohm R."/>
            <person name="Martin F."/>
            <person name="Silar P."/>
            <person name="Natvig D."/>
            <person name="Lalanne C."/>
            <person name="Gautier V."/>
            <person name="Ament-Velasquez S.L."/>
            <person name="Kruys A."/>
            <person name="Hutchinson M.I."/>
            <person name="Powell A.J."/>
            <person name="Barry K."/>
            <person name="Miller A.N."/>
            <person name="Grigoriev I.V."/>
            <person name="Debuchy R."/>
            <person name="Gladieux P."/>
            <person name="Thoren M.H."/>
            <person name="Johannesson H."/>
        </authorList>
    </citation>
    <scope>NUCLEOTIDE SEQUENCE</scope>
    <source>
        <strain evidence="3">CBS 731.68</strain>
    </source>
</reference>
<proteinExistence type="predicted"/>
<evidence type="ECO:0000313" key="3">
    <source>
        <dbReference type="EMBL" id="KAK4126284.1"/>
    </source>
</evidence>
<dbReference type="AlphaFoldDB" id="A0AAN6U526"/>
<feature type="region of interest" description="Disordered" evidence="2">
    <location>
        <begin position="1"/>
        <end position="74"/>
    </location>
</feature>
<sequence>MEGGDDDDAAQPPPSKRIKIVGTYAHNGEATGDIQQVREDGTQPHDANGNGTENENGNRQGYEQGQQQQQQEAFQDRVPHFKPNLAEPDDKGENDCFFDTCATRAGGTAYLMKHLRDKHGLVRGDQGRLEGGKRKAPKYLTLCPTNWPFKHNSSSSCKACEDIAGVSAVLGQHEHESPSICSFCWTYLPTRRDLVAHVDQGPCRSNEMFTHKVAFVRHMYAETLRIPGADEISRAAAGQRQAHAEAERQARSEKWQYEQQAMQAWTEQMRGLKGQQQQQQQHPGVHPVYAPPDPSTPIVFEAQQQRRQQTQQQQPQQQQQQQKSPAAYSRQRFTPSAAAAPSHVPATPGPTPASAPFPFPLPTHANAAVDIGYAITSVTAEAMARSIERLSTAVAELTAANTRLVQDVRVKDGQLAARDEMLRKKEERVKAMSAENGELHAEVERLKGEVERLAQDGGGDSPRGEVGG</sequence>
<keyword evidence="1" id="KW-0175">Coiled coil</keyword>
<protein>
    <submittedName>
        <fullName evidence="3">Uncharacterized protein</fullName>
    </submittedName>
</protein>
<accession>A0AAN6U526</accession>
<feature type="coiled-coil region" evidence="1">
    <location>
        <begin position="422"/>
        <end position="456"/>
    </location>
</feature>
<dbReference type="EMBL" id="MU853225">
    <property type="protein sequence ID" value="KAK4126284.1"/>
    <property type="molecule type" value="Genomic_DNA"/>
</dbReference>
<feature type="compositionally biased region" description="Low complexity" evidence="2">
    <location>
        <begin position="334"/>
        <end position="346"/>
    </location>
</feature>
<reference evidence="3" key="1">
    <citation type="journal article" date="2023" name="Mol. Phylogenet. Evol.">
        <title>Genome-scale phylogeny and comparative genomics of the fungal order Sordariales.</title>
        <authorList>
            <person name="Hensen N."/>
            <person name="Bonometti L."/>
            <person name="Westerberg I."/>
            <person name="Brannstrom I.O."/>
            <person name="Guillou S."/>
            <person name="Cros-Aarteil S."/>
            <person name="Calhoun S."/>
            <person name="Haridas S."/>
            <person name="Kuo A."/>
            <person name="Mondo S."/>
            <person name="Pangilinan J."/>
            <person name="Riley R."/>
            <person name="LaButti K."/>
            <person name="Andreopoulos B."/>
            <person name="Lipzen A."/>
            <person name="Chen C."/>
            <person name="Yan M."/>
            <person name="Daum C."/>
            <person name="Ng V."/>
            <person name="Clum A."/>
            <person name="Steindorff A."/>
            <person name="Ohm R.A."/>
            <person name="Martin F."/>
            <person name="Silar P."/>
            <person name="Natvig D.O."/>
            <person name="Lalanne C."/>
            <person name="Gautier V."/>
            <person name="Ament-Velasquez S.L."/>
            <person name="Kruys A."/>
            <person name="Hutchinson M.I."/>
            <person name="Powell A.J."/>
            <person name="Barry K."/>
            <person name="Miller A.N."/>
            <person name="Grigoriev I.V."/>
            <person name="Debuchy R."/>
            <person name="Gladieux P."/>
            <person name="Hiltunen Thoren M."/>
            <person name="Johannesson H."/>
        </authorList>
    </citation>
    <scope>NUCLEOTIDE SEQUENCE</scope>
    <source>
        <strain evidence="3">CBS 731.68</strain>
    </source>
</reference>
<name>A0AAN6U526_9PEZI</name>
<evidence type="ECO:0000256" key="2">
    <source>
        <dbReference type="SAM" id="MobiDB-lite"/>
    </source>
</evidence>
<keyword evidence="4" id="KW-1185">Reference proteome</keyword>
<gene>
    <name evidence="3" type="ORF">N657DRAFT_568099</name>
</gene>
<feature type="compositionally biased region" description="Low complexity" evidence="2">
    <location>
        <begin position="303"/>
        <end position="322"/>
    </location>
</feature>
<evidence type="ECO:0000313" key="4">
    <source>
        <dbReference type="Proteomes" id="UP001302602"/>
    </source>
</evidence>
<feature type="compositionally biased region" description="Pro residues" evidence="2">
    <location>
        <begin position="347"/>
        <end position="357"/>
    </location>
</feature>
<dbReference type="RefSeq" id="XP_062650055.1">
    <property type="nucleotide sequence ID" value="XM_062788563.1"/>
</dbReference>
<feature type="compositionally biased region" description="Low complexity" evidence="2">
    <location>
        <begin position="48"/>
        <end position="72"/>
    </location>
</feature>